<feature type="region of interest" description="Disordered" evidence="1">
    <location>
        <begin position="48"/>
        <end position="71"/>
    </location>
</feature>
<keyword evidence="3" id="KW-1185">Reference proteome</keyword>
<name>A0A8J5MBZ5_9STRA</name>
<evidence type="ECO:0000313" key="2">
    <source>
        <dbReference type="EMBL" id="KAG6943199.1"/>
    </source>
</evidence>
<dbReference type="Proteomes" id="UP000709295">
    <property type="component" value="Unassembled WGS sequence"/>
</dbReference>
<evidence type="ECO:0000256" key="1">
    <source>
        <dbReference type="SAM" id="MobiDB-lite"/>
    </source>
</evidence>
<dbReference type="AlphaFoldDB" id="A0A8J5MBZ5"/>
<accession>A0A8J5MBZ5</accession>
<proteinExistence type="predicted"/>
<evidence type="ECO:0000313" key="3">
    <source>
        <dbReference type="Proteomes" id="UP000709295"/>
    </source>
</evidence>
<organism evidence="2 3">
    <name type="scientific">Phytophthora aleatoria</name>
    <dbReference type="NCBI Taxonomy" id="2496075"/>
    <lineage>
        <taxon>Eukaryota</taxon>
        <taxon>Sar</taxon>
        <taxon>Stramenopiles</taxon>
        <taxon>Oomycota</taxon>
        <taxon>Peronosporomycetes</taxon>
        <taxon>Peronosporales</taxon>
        <taxon>Peronosporaceae</taxon>
        <taxon>Phytophthora</taxon>
    </lineage>
</organism>
<dbReference type="EMBL" id="JAENGY010002803">
    <property type="protein sequence ID" value="KAG6943199.1"/>
    <property type="molecule type" value="Genomic_DNA"/>
</dbReference>
<reference evidence="2" key="1">
    <citation type="submission" date="2021-01" db="EMBL/GenBank/DDBJ databases">
        <title>Phytophthora aleatoria, a newly-described species from Pinus radiata is distinct from Phytophthora cactorum isolates based on comparative genomics.</title>
        <authorList>
            <person name="Mcdougal R."/>
            <person name="Panda P."/>
            <person name="Williams N."/>
            <person name="Studholme D.J."/>
        </authorList>
    </citation>
    <scope>NUCLEOTIDE SEQUENCE</scope>
    <source>
        <strain evidence="2">NZFS 4037</strain>
    </source>
</reference>
<gene>
    <name evidence="2" type="ORF">JG688_00017722</name>
</gene>
<comment type="caution">
    <text evidence="2">The sequence shown here is derived from an EMBL/GenBank/DDBJ whole genome shotgun (WGS) entry which is preliminary data.</text>
</comment>
<protein>
    <submittedName>
        <fullName evidence="2">Uncharacterized protein</fullName>
    </submittedName>
</protein>
<sequence length="71" mass="7898">MIEKVPCTVELTRPTRGCCRQIDEAMGQAHARESKRVAPATVTSAIRSGAERCRSSGRRRHDNLKFSLRTG</sequence>